<proteinExistence type="predicted"/>
<evidence type="ECO:0000256" key="1">
    <source>
        <dbReference type="SAM" id="MobiDB-lite"/>
    </source>
</evidence>
<protein>
    <submittedName>
        <fullName evidence="3">Uncharacterized protein</fullName>
    </submittedName>
</protein>
<keyword evidence="2" id="KW-1133">Transmembrane helix</keyword>
<feature type="region of interest" description="Disordered" evidence="1">
    <location>
        <begin position="44"/>
        <end position="89"/>
    </location>
</feature>
<gene>
    <name evidence="3" type="ORF">B296_00033124</name>
</gene>
<dbReference type="Proteomes" id="UP000287651">
    <property type="component" value="Unassembled WGS sequence"/>
</dbReference>
<keyword evidence="2" id="KW-0472">Membrane</keyword>
<evidence type="ECO:0000256" key="2">
    <source>
        <dbReference type="SAM" id="Phobius"/>
    </source>
</evidence>
<reference evidence="3 4" key="1">
    <citation type="journal article" date="2014" name="Agronomy (Basel)">
        <title>A Draft Genome Sequence for Ensete ventricosum, the Drought-Tolerant Tree Against Hunger.</title>
        <authorList>
            <person name="Harrison J."/>
            <person name="Moore K.A."/>
            <person name="Paszkiewicz K."/>
            <person name="Jones T."/>
            <person name="Grant M."/>
            <person name="Ambacheew D."/>
            <person name="Muzemil S."/>
            <person name="Studholme D.J."/>
        </authorList>
    </citation>
    <scope>NUCLEOTIDE SEQUENCE [LARGE SCALE GENOMIC DNA]</scope>
</reference>
<keyword evidence="2" id="KW-0812">Transmembrane</keyword>
<organism evidence="3 4">
    <name type="scientific">Ensete ventricosum</name>
    <name type="common">Abyssinian banana</name>
    <name type="synonym">Musa ensete</name>
    <dbReference type="NCBI Taxonomy" id="4639"/>
    <lineage>
        <taxon>Eukaryota</taxon>
        <taxon>Viridiplantae</taxon>
        <taxon>Streptophyta</taxon>
        <taxon>Embryophyta</taxon>
        <taxon>Tracheophyta</taxon>
        <taxon>Spermatophyta</taxon>
        <taxon>Magnoliopsida</taxon>
        <taxon>Liliopsida</taxon>
        <taxon>Zingiberales</taxon>
        <taxon>Musaceae</taxon>
        <taxon>Ensete</taxon>
    </lineage>
</organism>
<accession>A0A426YHK4</accession>
<evidence type="ECO:0000313" key="4">
    <source>
        <dbReference type="Proteomes" id="UP000287651"/>
    </source>
</evidence>
<dbReference type="EMBL" id="AMZH03012334">
    <property type="protein sequence ID" value="RRT51239.1"/>
    <property type="molecule type" value="Genomic_DNA"/>
</dbReference>
<feature type="transmembrane region" description="Helical" evidence="2">
    <location>
        <begin position="20"/>
        <end position="42"/>
    </location>
</feature>
<comment type="caution">
    <text evidence="3">The sequence shown here is derived from an EMBL/GenBank/DDBJ whole genome shotgun (WGS) entry which is preliminary data.</text>
</comment>
<dbReference type="AlphaFoldDB" id="A0A426YHK4"/>
<sequence length="89" mass="9825">MRHYKTWNSPAPLDTVSGLFSFFFAISNSFVGFILDVVGDILGRDKDREKDDGDGDGLPGSNSQYKPQERSTVRHPHTTSCPLAVPQAQ</sequence>
<evidence type="ECO:0000313" key="3">
    <source>
        <dbReference type="EMBL" id="RRT51239.1"/>
    </source>
</evidence>
<name>A0A426YHK4_ENSVE</name>